<name>A0A0E9UV60_ANGAN</name>
<evidence type="ECO:0000256" key="1">
    <source>
        <dbReference type="SAM" id="MobiDB-lite"/>
    </source>
</evidence>
<reference evidence="2" key="1">
    <citation type="submission" date="2014-11" db="EMBL/GenBank/DDBJ databases">
        <authorList>
            <person name="Amaro Gonzalez C."/>
        </authorList>
    </citation>
    <scope>NUCLEOTIDE SEQUENCE</scope>
</reference>
<sequence length="62" mass="7191">MRYTQPPGSEGFLVAPRRWQTAVWPFAVRLSFNYLQSSYSPLRDHHQPPGPQEPCSQRHLPS</sequence>
<accession>A0A0E9UV60</accession>
<organism evidence="2">
    <name type="scientific">Anguilla anguilla</name>
    <name type="common">European freshwater eel</name>
    <name type="synonym">Muraena anguilla</name>
    <dbReference type="NCBI Taxonomy" id="7936"/>
    <lineage>
        <taxon>Eukaryota</taxon>
        <taxon>Metazoa</taxon>
        <taxon>Chordata</taxon>
        <taxon>Craniata</taxon>
        <taxon>Vertebrata</taxon>
        <taxon>Euteleostomi</taxon>
        <taxon>Actinopterygii</taxon>
        <taxon>Neopterygii</taxon>
        <taxon>Teleostei</taxon>
        <taxon>Anguilliformes</taxon>
        <taxon>Anguillidae</taxon>
        <taxon>Anguilla</taxon>
    </lineage>
</organism>
<feature type="region of interest" description="Disordered" evidence="1">
    <location>
        <begin position="40"/>
        <end position="62"/>
    </location>
</feature>
<reference evidence="2" key="2">
    <citation type="journal article" date="2015" name="Fish Shellfish Immunol.">
        <title>Early steps in the European eel (Anguilla anguilla)-Vibrio vulnificus interaction in the gills: Role of the RtxA13 toxin.</title>
        <authorList>
            <person name="Callol A."/>
            <person name="Pajuelo D."/>
            <person name="Ebbesson L."/>
            <person name="Teles M."/>
            <person name="MacKenzie S."/>
            <person name="Amaro C."/>
        </authorList>
    </citation>
    <scope>NUCLEOTIDE SEQUENCE</scope>
</reference>
<evidence type="ECO:0000313" key="2">
    <source>
        <dbReference type="EMBL" id="JAH69739.1"/>
    </source>
</evidence>
<dbReference type="EMBL" id="GBXM01038838">
    <property type="protein sequence ID" value="JAH69739.1"/>
    <property type="molecule type" value="Transcribed_RNA"/>
</dbReference>
<proteinExistence type="predicted"/>
<protein>
    <submittedName>
        <fullName evidence="2">Uncharacterized protein</fullName>
    </submittedName>
</protein>
<dbReference type="AlphaFoldDB" id="A0A0E9UV60"/>